<evidence type="ECO:0000313" key="2">
    <source>
        <dbReference type="Proteomes" id="UP000294480"/>
    </source>
</evidence>
<organism evidence="1 2">
    <name type="scientific">Hydromonas duriensis</name>
    <dbReference type="NCBI Taxonomy" id="1527608"/>
    <lineage>
        <taxon>Bacteria</taxon>
        <taxon>Pseudomonadati</taxon>
        <taxon>Pseudomonadota</taxon>
        <taxon>Betaproteobacteria</taxon>
        <taxon>Burkholderiales</taxon>
        <taxon>Burkholderiaceae</taxon>
        <taxon>Hydromonas</taxon>
    </lineage>
</organism>
<dbReference type="EMBL" id="SNZE01000030">
    <property type="protein sequence ID" value="TDR28937.1"/>
    <property type="molecule type" value="Genomic_DNA"/>
</dbReference>
<comment type="caution">
    <text evidence="1">The sequence shown here is derived from an EMBL/GenBank/DDBJ whole genome shotgun (WGS) entry which is preliminary data.</text>
</comment>
<dbReference type="RefSeq" id="WP_133621434.1">
    <property type="nucleotide sequence ID" value="NZ_SNZE01000030.1"/>
</dbReference>
<reference evidence="1 2" key="1">
    <citation type="submission" date="2019-03" db="EMBL/GenBank/DDBJ databases">
        <title>Genomic Encyclopedia of Type Strains, Phase IV (KMG-IV): sequencing the most valuable type-strain genomes for metagenomic binning, comparative biology and taxonomic classification.</title>
        <authorList>
            <person name="Goeker M."/>
        </authorList>
    </citation>
    <scope>NUCLEOTIDE SEQUENCE [LARGE SCALE GENOMIC DNA]</scope>
    <source>
        <strain evidence="1 2">DSM 102852</strain>
    </source>
</reference>
<name>A0A4R6Y4X0_9BURK</name>
<sequence length="85" mass="9817">MSLNKNATDGVLTRTERFVLEHFFSSYPKDMTFAAILEAYEDPNNSQVVATDFWTESLWPANLVEWVRGMEAALRFEFFTETPST</sequence>
<keyword evidence="2" id="KW-1185">Reference proteome</keyword>
<evidence type="ECO:0000313" key="1">
    <source>
        <dbReference type="EMBL" id="TDR28937.1"/>
    </source>
</evidence>
<protein>
    <submittedName>
        <fullName evidence="1">Uncharacterized protein</fullName>
    </submittedName>
</protein>
<dbReference type="Proteomes" id="UP000294480">
    <property type="component" value="Unassembled WGS sequence"/>
</dbReference>
<accession>A0A4R6Y4X0</accession>
<proteinExistence type="predicted"/>
<gene>
    <name evidence="1" type="ORF">DFR44_1306</name>
</gene>
<dbReference type="AlphaFoldDB" id="A0A4R6Y4X0"/>